<accession>A0A7L6ASI8</accession>
<dbReference type="EMBL" id="CP059265">
    <property type="protein sequence ID" value="QLQ32080.1"/>
    <property type="molecule type" value="Genomic_DNA"/>
</dbReference>
<dbReference type="Proteomes" id="UP000510621">
    <property type="component" value="Chromosome"/>
</dbReference>
<keyword evidence="3" id="KW-1185">Reference proteome</keyword>
<dbReference type="InterPro" id="IPR029060">
    <property type="entry name" value="PIN-like_dom_sf"/>
</dbReference>
<reference evidence="2" key="1">
    <citation type="submission" date="2020-06" db="EMBL/GenBank/DDBJ databases">
        <title>Analysis procedures for assessing recovery of high quality, complete, closed genomes from Nanopore long read metagenome sequencing.</title>
        <authorList>
            <person name="Bessarab I."/>
            <person name="Arumugam K."/>
            <person name="Haryono M."/>
            <person name="Liu X."/>
            <person name="Roy S."/>
            <person name="Zuniga-Montanez R.E."/>
            <person name="Qiu G."/>
            <person name="Drautz-Moses D.I."/>
            <person name="Law Y.Y."/>
            <person name="Wuertz S."/>
            <person name="Lauro F.M."/>
            <person name="Huson D.H."/>
            <person name="Williams R.B."/>
        </authorList>
    </citation>
    <scope>NUCLEOTIDE SEQUENCE [LARGE SCALE GENOMIC DNA]</scope>
    <source>
        <strain evidence="2">SSD2</strain>
    </source>
</reference>
<dbReference type="SMART" id="SM00670">
    <property type="entry name" value="PINc"/>
    <property type="match status" value="1"/>
</dbReference>
<organism evidence="2 3">
    <name type="scientific">Candidatus Thiothrix singaporensis</name>
    <dbReference type="NCBI Taxonomy" id="2799669"/>
    <lineage>
        <taxon>Bacteria</taxon>
        <taxon>Pseudomonadati</taxon>
        <taxon>Pseudomonadota</taxon>
        <taxon>Gammaproteobacteria</taxon>
        <taxon>Thiotrichales</taxon>
        <taxon>Thiotrichaceae</taxon>
        <taxon>Thiothrix</taxon>
    </lineage>
</organism>
<dbReference type="NCBIfam" id="TIGR00305">
    <property type="entry name" value="putative toxin-antitoxin system toxin component, PIN family"/>
    <property type="match status" value="1"/>
</dbReference>
<evidence type="ECO:0000313" key="3">
    <source>
        <dbReference type="Proteomes" id="UP000510621"/>
    </source>
</evidence>
<dbReference type="InterPro" id="IPR002850">
    <property type="entry name" value="PIN_toxin-like"/>
</dbReference>
<evidence type="ECO:0000313" key="2">
    <source>
        <dbReference type="EMBL" id="QLQ32080.1"/>
    </source>
</evidence>
<dbReference type="PANTHER" id="PTHR34610:SF4">
    <property type="entry name" value="SLL8027 PROTEIN"/>
    <property type="match status" value="1"/>
</dbReference>
<evidence type="ECO:0000259" key="1">
    <source>
        <dbReference type="SMART" id="SM00670"/>
    </source>
</evidence>
<dbReference type="Pfam" id="PF13470">
    <property type="entry name" value="PIN_3"/>
    <property type="match status" value="1"/>
</dbReference>
<feature type="domain" description="PIN" evidence="1">
    <location>
        <begin position="6"/>
        <end position="121"/>
    </location>
</feature>
<dbReference type="SUPFAM" id="SSF88723">
    <property type="entry name" value="PIN domain-like"/>
    <property type="match status" value="1"/>
</dbReference>
<dbReference type="AlphaFoldDB" id="A0A7L6ASI8"/>
<dbReference type="InterPro" id="IPR002716">
    <property type="entry name" value="PIN_dom"/>
</dbReference>
<dbReference type="PANTHER" id="PTHR34610">
    <property type="entry name" value="SSL7007 PROTEIN"/>
    <property type="match status" value="1"/>
</dbReference>
<gene>
    <name evidence="2" type="ORF">HZT40_11325</name>
</gene>
<proteinExistence type="predicted"/>
<dbReference type="KEGG" id="this:HZT40_11325"/>
<sequence length="141" mass="15931">MNSAKKRVVFDTSTLIGVMINPHSVPALALEKAIRECEILVSAETLEELQTVISRDKFDRYFKSMAQTREEFFFQYFIYTHIVEITEISVDCADPKDNKFLSLALSAKADTIISSDVAHLIAMHPYKGIDIISPADFLRQG</sequence>
<protein>
    <submittedName>
        <fullName evidence="2">Toxin-antitoxin system toxin component, PIN family</fullName>
    </submittedName>
</protein>
<name>A0A7L6ASI8_9GAMM</name>